<dbReference type="EMBL" id="CP002585">
    <property type="protein sequence ID" value="AEA68878.1"/>
    <property type="molecule type" value="Genomic_DNA"/>
</dbReference>
<accession>F2KFY2</accession>
<evidence type="ECO:0000313" key="1">
    <source>
        <dbReference type="EMBL" id="AEA68878.1"/>
    </source>
</evidence>
<reference key="2">
    <citation type="submission" date="2011-03" db="EMBL/GenBank/DDBJ databases">
        <title>Complete Genome Sequence of a beneficial plant roots-associated bacterium Pseudomonas brassicacearum.</title>
        <authorList>
            <person name="Ortet P."/>
            <person name="Barakat M."/>
            <person name="Lalaouna D."/>
            <person name="Fochesato S."/>
            <person name="Barbe V."/>
            <person name="Santaella C."/>
            <person name="Heulin T."/>
            <person name="Achouak W."/>
        </authorList>
    </citation>
    <scope>NUCLEOTIDE SEQUENCE</scope>
    <source>
        <strain>NFM421</strain>
    </source>
</reference>
<sequence length="85" mass="9634">MSGLWPLRSPAGINPLATEVNSYEIFGPIFAATTGVHDFLWEQSLLAMQAPRFPGRPRRLHRGQALLPQEQCSHRRLAASIFRFF</sequence>
<proteinExistence type="predicted"/>
<dbReference type="AlphaFoldDB" id="F2KFY2"/>
<dbReference type="Proteomes" id="UP000006692">
    <property type="component" value="Chromosome"/>
</dbReference>
<gene>
    <name evidence="1" type="ORF">PSEBR_m847</name>
</gene>
<dbReference type="KEGG" id="pba:PSEBR_m847"/>
<evidence type="ECO:0000313" key="2">
    <source>
        <dbReference type="Proteomes" id="UP000006692"/>
    </source>
</evidence>
<name>F2KFY2_PSEBN</name>
<dbReference type="STRING" id="994484.PSEBR_m847"/>
<organism evidence="1 2">
    <name type="scientific">Pseudomonas brassicacearum (strain NFM421)</name>
    <dbReference type="NCBI Taxonomy" id="994484"/>
    <lineage>
        <taxon>Bacteria</taxon>
        <taxon>Pseudomonadati</taxon>
        <taxon>Pseudomonadota</taxon>
        <taxon>Gammaproteobacteria</taxon>
        <taxon>Pseudomonadales</taxon>
        <taxon>Pseudomonadaceae</taxon>
        <taxon>Pseudomonas</taxon>
    </lineage>
</organism>
<dbReference type="HOGENOM" id="CLU_2510111_0_0_6"/>
<protein>
    <submittedName>
        <fullName evidence="1">Uncharacterized protein</fullName>
    </submittedName>
</protein>
<reference evidence="1 2" key="1">
    <citation type="journal article" date="2011" name="J. Bacteriol.">
        <title>Complete genome sequence of a beneficial plant root-associated bacterium, Pseudomonas brassicacearum.</title>
        <authorList>
            <person name="Ortet P."/>
            <person name="Barakat M."/>
            <person name="Lalaouna D."/>
            <person name="Fochesato S."/>
            <person name="Barbe V."/>
            <person name="Vacherie B."/>
            <person name="Santaella C."/>
            <person name="Heulin T."/>
            <person name="Achouak W."/>
        </authorList>
    </citation>
    <scope>NUCLEOTIDE SEQUENCE [LARGE SCALE GENOMIC DNA]</scope>
    <source>
        <strain evidence="1 2">NFM421</strain>
    </source>
</reference>